<organism evidence="1 2">
    <name type="scientific">Fundulus heteroclitus</name>
    <name type="common">Killifish</name>
    <name type="synonym">Mummichog</name>
    <dbReference type="NCBI Taxonomy" id="8078"/>
    <lineage>
        <taxon>Eukaryota</taxon>
        <taxon>Metazoa</taxon>
        <taxon>Chordata</taxon>
        <taxon>Craniata</taxon>
        <taxon>Vertebrata</taxon>
        <taxon>Euteleostomi</taxon>
        <taxon>Actinopterygii</taxon>
        <taxon>Neopterygii</taxon>
        <taxon>Teleostei</taxon>
        <taxon>Neoteleostei</taxon>
        <taxon>Acanthomorphata</taxon>
        <taxon>Ovalentaria</taxon>
        <taxon>Atherinomorphae</taxon>
        <taxon>Cyprinodontiformes</taxon>
        <taxon>Fundulidae</taxon>
        <taxon>Fundulus</taxon>
    </lineage>
</organism>
<dbReference type="Ensembl" id="ENSFHET00000022275.1">
    <property type="protein sequence ID" value="ENSFHEP00000014442.1"/>
    <property type="gene ID" value="ENSFHEG00000016011.1"/>
</dbReference>
<dbReference type="Proteomes" id="UP000265000">
    <property type="component" value="Unplaced"/>
</dbReference>
<sequence length="84" mass="9407">NIINNHFCQGSLSFSSIRPTACCLTLRLTTYPQPFVLAGQRTQLDTSALCSELTVELKDRDRRAGRTPSGSVWVLMQLYNDLES</sequence>
<dbReference type="AlphaFoldDB" id="A0A3Q2PNZ6"/>
<reference evidence="1" key="2">
    <citation type="submission" date="2025-09" db="UniProtKB">
        <authorList>
            <consortium name="Ensembl"/>
        </authorList>
    </citation>
    <scope>IDENTIFICATION</scope>
</reference>
<name>A0A3Q2PNZ6_FUNHE</name>
<evidence type="ECO:0000313" key="1">
    <source>
        <dbReference type="Ensembl" id="ENSFHEP00000014442.1"/>
    </source>
</evidence>
<protein>
    <submittedName>
        <fullName evidence="1">Uncharacterized protein</fullName>
    </submittedName>
</protein>
<accession>A0A3Q2PNZ6</accession>
<proteinExistence type="predicted"/>
<keyword evidence="2" id="KW-1185">Reference proteome</keyword>
<reference evidence="1" key="1">
    <citation type="submission" date="2025-08" db="UniProtKB">
        <authorList>
            <consortium name="Ensembl"/>
        </authorList>
    </citation>
    <scope>IDENTIFICATION</scope>
</reference>
<evidence type="ECO:0000313" key="2">
    <source>
        <dbReference type="Proteomes" id="UP000265000"/>
    </source>
</evidence>